<evidence type="ECO:0000256" key="6">
    <source>
        <dbReference type="SAM" id="MobiDB-lite"/>
    </source>
</evidence>
<feature type="compositionally biased region" description="Low complexity" evidence="6">
    <location>
        <begin position="20"/>
        <end position="38"/>
    </location>
</feature>
<evidence type="ECO:0000256" key="3">
    <source>
        <dbReference type="ARBA" id="ARBA00023125"/>
    </source>
</evidence>
<feature type="domain" description="TF-B3" evidence="7">
    <location>
        <begin position="48"/>
        <end position="145"/>
    </location>
</feature>
<comment type="subcellular location">
    <subcellularLocation>
        <location evidence="1">Nucleus</location>
    </subcellularLocation>
</comment>
<proteinExistence type="predicted"/>
<keyword evidence="4" id="KW-0804">Transcription</keyword>
<keyword evidence="2" id="KW-0805">Transcription regulation</keyword>
<dbReference type="CDD" id="cd10017">
    <property type="entry name" value="B3_DNA"/>
    <property type="match status" value="1"/>
</dbReference>
<gene>
    <name evidence="8" type="ORF">QYE76_043372</name>
</gene>
<keyword evidence="9" id="KW-1185">Reference proteome</keyword>
<dbReference type="Gene3D" id="2.40.330.10">
    <property type="entry name" value="DNA-binding pseudobarrel domain"/>
    <property type="match status" value="1"/>
</dbReference>
<evidence type="ECO:0000313" key="9">
    <source>
        <dbReference type="Proteomes" id="UP001231189"/>
    </source>
</evidence>
<dbReference type="Proteomes" id="UP001231189">
    <property type="component" value="Unassembled WGS sequence"/>
</dbReference>
<name>A0AAD8TH01_LOLMU</name>
<evidence type="ECO:0000256" key="1">
    <source>
        <dbReference type="ARBA" id="ARBA00004123"/>
    </source>
</evidence>
<dbReference type="AlphaFoldDB" id="A0AAD8TH01"/>
<evidence type="ECO:0000256" key="4">
    <source>
        <dbReference type="ARBA" id="ARBA00023163"/>
    </source>
</evidence>
<evidence type="ECO:0000313" key="8">
    <source>
        <dbReference type="EMBL" id="KAK1682524.1"/>
    </source>
</evidence>
<feature type="compositionally biased region" description="Gly residues" evidence="6">
    <location>
        <begin position="1"/>
        <end position="10"/>
    </location>
</feature>
<sequence>MAGRGGGQTRGRGRGRGHSCGRATRSPSSATPSSSSSSDMQDEEGPVLFEFIVVLKGDPHGIQRLSESFADYVAGDERPRSLHLREDGCGCCRWFVDVIYDARGKMYLHIGWEKFARYHRLEAGFILLFSYFGDRDMSVKVFDETRCRRNYHGDNAEEDDD</sequence>
<dbReference type="InterPro" id="IPR050655">
    <property type="entry name" value="Plant_B3_domain"/>
</dbReference>
<dbReference type="InterPro" id="IPR015300">
    <property type="entry name" value="DNA-bd_pseudobarrel_sf"/>
</dbReference>
<protein>
    <recommendedName>
        <fullName evidence="7">TF-B3 domain-containing protein</fullName>
    </recommendedName>
</protein>
<keyword evidence="3" id="KW-0238">DNA-binding</keyword>
<keyword evidence="5" id="KW-0539">Nucleus</keyword>
<dbReference type="SUPFAM" id="SSF101936">
    <property type="entry name" value="DNA-binding pseudobarrel domain"/>
    <property type="match status" value="1"/>
</dbReference>
<dbReference type="PROSITE" id="PS50863">
    <property type="entry name" value="B3"/>
    <property type="match status" value="1"/>
</dbReference>
<comment type="caution">
    <text evidence="8">The sequence shown here is derived from an EMBL/GenBank/DDBJ whole genome shotgun (WGS) entry which is preliminary data.</text>
</comment>
<organism evidence="8 9">
    <name type="scientific">Lolium multiflorum</name>
    <name type="common">Italian ryegrass</name>
    <name type="synonym">Lolium perenne subsp. multiflorum</name>
    <dbReference type="NCBI Taxonomy" id="4521"/>
    <lineage>
        <taxon>Eukaryota</taxon>
        <taxon>Viridiplantae</taxon>
        <taxon>Streptophyta</taxon>
        <taxon>Embryophyta</taxon>
        <taxon>Tracheophyta</taxon>
        <taxon>Spermatophyta</taxon>
        <taxon>Magnoliopsida</taxon>
        <taxon>Liliopsida</taxon>
        <taxon>Poales</taxon>
        <taxon>Poaceae</taxon>
        <taxon>BOP clade</taxon>
        <taxon>Pooideae</taxon>
        <taxon>Poodae</taxon>
        <taxon>Poeae</taxon>
        <taxon>Poeae Chloroplast Group 2 (Poeae type)</taxon>
        <taxon>Loliodinae</taxon>
        <taxon>Loliinae</taxon>
        <taxon>Lolium</taxon>
    </lineage>
</organism>
<accession>A0AAD8TH01</accession>
<dbReference type="PANTHER" id="PTHR31920">
    <property type="entry name" value="B3 DOMAIN-CONTAINING"/>
    <property type="match status" value="1"/>
</dbReference>
<evidence type="ECO:0000256" key="2">
    <source>
        <dbReference type="ARBA" id="ARBA00023015"/>
    </source>
</evidence>
<evidence type="ECO:0000259" key="7">
    <source>
        <dbReference type="PROSITE" id="PS50863"/>
    </source>
</evidence>
<dbReference type="Pfam" id="PF02362">
    <property type="entry name" value="B3"/>
    <property type="match status" value="1"/>
</dbReference>
<dbReference type="EMBL" id="JAUUTY010000002">
    <property type="protein sequence ID" value="KAK1682524.1"/>
    <property type="molecule type" value="Genomic_DNA"/>
</dbReference>
<dbReference type="GO" id="GO:0003677">
    <property type="term" value="F:DNA binding"/>
    <property type="evidence" value="ECO:0007669"/>
    <property type="project" value="UniProtKB-KW"/>
</dbReference>
<evidence type="ECO:0000256" key="5">
    <source>
        <dbReference type="ARBA" id="ARBA00023242"/>
    </source>
</evidence>
<reference evidence="8" key="1">
    <citation type="submission" date="2023-07" db="EMBL/GenBank/DDBJ databases">
        <title>A chromosome-level genome assembly of Lolium multiflorum.</title>
        <authorList>
            <person name="Chen Y."/>
            <person name="Copetti D."/>
            <person name="Kolliker R."/>
            <person name="Studer B."/>
        </authorList>
    </citation>
    <scope>NUCLEOTIDE SEQUENCE</scope>
    <source>
        <strain evidence="8">02402/16</strain>
        <tissue evidence="8">Leaf</tissue>
    </source>
</reference>
<dbReference type="InterPro" id="IPR003340">
    <property type="entry name" value="B3_DNA-bd"/>
</dbReference>
<feature type="region of interest" description="Disordered" evidence="6">
    <location>
        <begin position="1"/>
        <end position="42"/>
    </location>
</feature>
<dbReference type="GO" id="GO:0005634">
    <property type="term" value="C:nucleus"/>
    <property type="evidence" value="ECO:0007669"/>
    <property type="project" value="UniProtKB-SubCell"/>
</dbReference>
<dbReference type="PANTHER" id="PTHR31920:SF111">
    <property type="entry name" value="B3 DOMAIN-CONTAINING PROTEIN OS03G0621600-RELATED"/>
    <property type="match status" value="1"/>
</dbReference>